<organism evidence="3">
    <name type="scientific">Gongylonema pulchrum</name>
    <dbReference type="NCBI Taxonomy" id="637853"/>
    <lineage>
        <taxon>Eukaryota</taxon>
        <taxon>Metazoa</taxon>
        <taxon>Ecdysozoa</taxon>
        <taxon>Nematoda</taxon>
        <taxon>Chromadorea</taxon>
        <taxon>Rhabditida</taxon>
        <taxon>Spirurina</taxon>
        <taxon>Spiruromorpha</taxon>
        <taxon>Spiruroidea</taxon>
        <taxon>Gongylonematidae</taxon>
        <taxon>Gongylonema</taxon>
    </lineage>
</organism>
<dbReference type="WBParaSite" id="GPUH_0001276701-mRNA-1">
    <property type="protein sequence ID" value="GPUH_0001276701-mRNA-1"/>
    <property type="gene ID" value="GPUH_0001276701"/>
</dbReference>
<reference evidence="1 2" key="2">
    <citation type="submission" date="2018-11" db="EMBL/GenBank/DDBJ databases">
        <authorList>
            <consortium name="Pathogen Informatics"/>
        </authorList>
    </citation>
    <scope>NUCLEOTIDE SEQUENCE [LARGE SCALE GENOMIC DNA]</scope>
</reference>
<name>A0A183DVL2_9BILA</name>
<evidence type="ECO:0000313" key="3">
    <source>
        <dbReference type="WBParaSite" id="GPUH_0001276701-mRNA-1"/>
    </source>
</evidence>
<accession>A0A183DVL2</accession>
<gene>
    <name evidence="1" type="ORF">GPUH_LOCUS12753</name>
</gene>
<dbReference type="Proteomes" id="UP000271098">
    <property type="component" value="Unassembled WGS sequence"/>
</dbReference>
<proteinExistence type="predicted"/>
<sequence length="87" mass="9799">MNSEIFYLENEEAGTRNSSTNELTDRWTPAPQRMMVRRCAAARTSTIMAEVPRHLSDLTSANLGQFRRTKTTNEAFLSTACLTVEEA</sequence>
<evidence type="ECO:0000313" key="1">
    <source>
        <dbReference type="EMBL" id="VDN20983.1"/>
    </source>
</evidence>
<evidence type="ECO:0000313" key="2">
    <source>
        <dbReference type="Proteomes" id="UP000271098"/>
    </source>
</evidence>
<dbReference type="EMBL" id="UYRT01079578">
    <property type="protein sequence ID" value="VDN20983.1"/>
    <property type="molecule type" value="Genomic_DNA"/>
</dbReference>
<reference evidence="3" key="1">
    <citation type="submission" date="2016-06" db="UniProtKB">
        <authorList>
            <consortium name="WormBaseParasite"/>
        </authorList>
    </citation>
    <scope>IDENTIFICATION</scope>
</reference>
<dbReference type="AlphaFoldDB" id="A0A183DVL2"/>
<protein>
    <submittedName>
        <fullName evidence="1 3">Uncharacterized protein</fullName>
    </submittedName>
</protein>
<keyword evidence="2" id="KW-1185">Reference proteome</keyword>